<name>A0A0M3IGX3_ASCLU</name>
<dbReference type="AlphaFoldDB" id="A0A0M3IGX3"/>
<dbReference type="Gene3D" id="3.30.1120.50">
    <property type="entry name" value="Pepsin inhibitor-3"/>
    <property type="match status" value="1"/>
</dbReference>
<organism evidence="1 2">
    <name type="scientific">Ascaris lumbricoides</name>
    <name type="common">Giant roundworm</name>
    <dbReference type="NCBI Taxonomy" id="6252"/>
    <lineage>
        <taxon>Eukaryota</taxon>
        <taxon>Metazoa</taxon>
        <taxon>Ecdysozoa</taxon>
        <taxon>Nematoda</taxon>
        <taxon>Chromadorea</taxon>
        <taxon>Rhabditida</taxon>
        <taxon>Spirurina</taxon>
        <taxon>Ascaridomorpha</taxon>
        <taxon>Ascaridoidea</taxon>
        <taxon>Ascarididae</taxon>
        <taxon>Ascaris</taxon>
    </lineage>
</organism>
<keyword evidence="1" id="KW-1185">Reference proteome</keyword>
<proteinExistence type="predicted"/>
<dbReference type="InterPro" id="IPR038412">
    <property type="entry name" value="Pepsin-I3_sf"/>
</dbReference>
<protein>
    <submittedName>
        <fullName evidence="2">Pepsin-I3 domain-containing protein</fullName>
    </submittedName>
</protein>
<reference evidence="2" key="1">
    <citation type="submission" date="2017-02" db="UniProtKB">
        <authorList>
            <consortium name="WormBaseParasite"/>
        </authorList>
    </citation>
    <scope>IDENTIFICATION</scope>
</reference>
<accession>A0A0M3IGX3</accession>
<dbReference type="WBParaSite" id="ALUE_0001759901-mRNA-1">
    <property type="protein sequence ID" value="ALUE_0001759901-mRNA-1"/>
    <property type="gene ID" value="ALUE_0001759901"/>
</dbReference>
<dbReference type="Proteomes" id="UP000036681">
    <property type="component" value="Unplaced"/>
</dbReference>
<evidence type="ECO:0000313" key="2">
    <source>
        <dbReference type="WBParaSite" id="ALUE_0001759901-mRNA-1"/>
    </source>
</evidence>
<sequence>MLARCQLIPGLPALPGLPTLPGLPGLPPLPGQPILQNLPTLCVIFGERIYVNGIDKGVATFEQKQEYENYMKKLFTWPHEIFLNSLNSLLQNRVGLFPFLGANTQPPLLSQTNNLFPIPPQPSFCKL</sequence>
<evidence type="ECO:0000313" key="1">
    <source>
        <dbReference type="Proteomes" id="UP000036681"/>
    </source>
</evidence>